<gene>
    <name evidence="2" type="ORF">BOH73_18145</name>
    <name evidence="3" type="ORF">BOH74_16245</name>
</gene>
<evidence type="ECO:0000313" key="3">
    <source>
        <dbReference type="EMBL" id="OKA20889.1"/>
    </source>
</evidence>
<keyword evidence="5" id="KW-1185">Reference proteome</keyword>
<accession>A0A0M4Q8I9</accession>
<evidence type="ECO:0000313" key="4">
    <source>
        <dbReference type="Proteomes" id="UP000185990"/>
    </source>
</evidence>
<dbReference type="EMBL" id="MPJD01000025">
    <property type="protein sequence ID" value="OKA20889.1"/>
    <property type="molecule type" value="Genomic_DNA"/>
</dbReference>
<comment type="caution">
    <text evidence="3">The sequence shown here is derived from an EMBL/GenBank/DDBJ whole genome shotgun (WGS) entry which is preliminary data.</text>
</comment>
<protein>
    <recommendedName>
        <fullName evidence="6">DUF2798 domain-containing protein</fullName>
    </recommendedName>
</protein>
<dbReference type="EMBL" id="MPJC01000014">
    <property type="protein sequence ID" value="OKA19058.1"/>
    <property type="molecule type" value="Genomic_DNA"/>
</dbReference>
<keyword evidence="1" id="KW-0812">Transmembrane</keyword>
<dbReference type="KEGG" id="ppsy:AOC04_06095"/>
<evidence type="ECO:0008006" key="6">
    <source>
        <dbReference type="Google" id="ProtNLM"/>
    </source>
</evidence>
<dbReference type="Proteomes" id="UP000185990">
    <property type="component" value="Unassembled WGS sequence"/>
</dbReference>
<feature type="transmembrane region" description="Helical" evidence="1">
    <location>
        <begin position="12"/>
        <end position="33"/>
    </location>
</feature>
<reference evidence="2 5" key="2">
    <citation type="submission" date="2016-11" db="EMBL/GenBank/DDBJ databases">
        <title>Draft genome of Pseudomonas versuta A4R1.5.</title>
        <authorList>
            <person name="See-Too W.-S."/>
        </authorList>
    </citation>
    <scope>NUCLEOTIDE SEQUENCE [LARGE SCALE GENOMIC DNA]</scope>
    <source>
        <strain evidence="2 5">A4R1.5</strain>
    </source>
</reference>
<dbReference type="AlphaFoldDB" id="A0A0M4Q8I9"/>
<dbReference type="Proteomes" id="UP000186677">
    <property type="component" value="Unassembled WGS sequence"/>
</dbReference>
<sequence length="80" mass="8591">MHSKKVIITAQVFISGMMAFLMTGFFAMLHLGLTSAMVDAWISSLVIAWPVAFSFSMVVSPIAFMLAGRLVGNRAPAAVK</sequence>
<dbReference type="Pfam" id="PF11391">
    <property type="entry name" value="DUF2798"/>
    <property type="match status" value="1"/>
</dbReference>
<feature type="transmembrane region" description="Helical" evidence="1">
    <location>
        <begin position="45"/>
        <end position="67"/>
    </location>
</feature>
<evidence type="ECO:0000256" key="1">
    <source>
        <dbReference type="SAM" id="Phobius"/>
    </source>
</evidence>
<dbReference type="RefSeq" id="WP_060691617.1">
    <property type="nucleotide sequence ID" value="NZ_CP012676.1"/>
</dbReference>
<reference evidence="3 4" key="1">
    <citation type="submission" date="2016-11" db="EMBL/GenBank/DDBJ databases">
        <title>Draft genome of Pseudomonas versuta A4R1.12.</title>
        <authorList>
            <person name="See-Too W.-S."/>
        </authorList>
    </citation>
    <scope>NUCLEOTIDE SEQUENCE [LARGE SCALE GENOMIC DNA]</scope>
    <source>
        <strain evidence="3 4">A4R1.12</strain>
    </source>
</reference>
<proteinExistence type="predicted"/>
<keyword evidence="1" id="KW-0472">Membrane</keyword>
<keyword evidence="1" id="KW-1133">Transmembrane helix</keyword>
<dbReference type="OrthoDB" id="8481133at2"/>
<dbReference type="InterPro" id="IPR021529">
    <property type="entry name" value="DUF2798"/>
</dbReference>
<organism evidence="3 4">
    <name type="scientific">Pseudomonas versuta</name>
    <dbReference type="NCBI Taxonomy" id="1788301"/>
    <lineage>
        <taxon>Bacteria</taxon>
        <taxon>Pseudomonadati</taxon>
        <taxon>Pseudomonadota</taxon>
        <taxon>Gammaproteobacteria</taxon>
        <taxon>Pseudomonadales</taxon>
        <taxon>Pseudomonadaceae</taxon>
        <taxon>Pseudomonas</taxon>
    </lineage>
</organism>
<evidence type="ECO:0000313" key="5">
    <source>
        <dbReference type="Proteomes" id="UP000186677"/>
    </source>
</evidence>
<accession>A0A1Q4KED6</accession>
<evidence type="ECO:0000313" key="2">
    <source>
        <dbReference type="EMBL" id="OKA19058.1"/>
    </source>
</evidence>
<name>A0A0M4Q8I9_9PSED</name>